<dbReference type="EMBL" id="BMAU01021403">
    <property type="protein sequence ID" value="GFY32596.1"/>
    <property type="molecule type" value="Genomic_DNA"/>
</dbReference>
<evidence type="ECO:0000256" key="1">
    <source>
        <dbReference type="SAM" id="MobiDB-lite"/>
    </source>
</evidence>
<sequence length="149" mass="16737">MGRFNENHSLYTTGLRGHQDSNSRPYRSSTSRDHDHSLIVSRLPMQDLPNILNIADSLMRMRTSPVCYTRAFSDGPRNFEPWSSDEDETSSLGLKRPMDKPALPPPYAILTPPVKSGSRSSRIVLFLGHSSLPSTALGRQDDERKRLQG</sequence>
<accession>A0A8X7BI40</accession>
<feature type="region of interest" description="Disordered" evidence="1">
    <location>
        <begin position="78"/>
        <end position="104"/>
    </location>
</feature>
<organism evidence="2 3">
    <name type="scientific">Trichonephila clavipes</name>
    <name type="common">Golden silk orbweaver</name>
    <name type="synonym">Nephila clavipes</name>
    <dbReference type="NCBI Taxonomy" id="2585209"/>
    <lineage>
        <taxon>Eukaryota</taxon>
        <taxon>Metazoa</taxon>
        <taxon>Ecdysozoa</taxon>
        <taxon>Arthropoda</taxon>
        <taxon>Chelicerata</taxon>
        <taxon>Arachnida</taxon>
        <taxon>Araneae</taxon>
        <taxon>Araneomorphae</taxon>
        <taxon>Entelegynae</taxon>
        <taxon>Araneoidea</taxon>
        <taxon>Nephilidae</taxon>
        <taxon>Trichonephila</taxon>
    </lineage>
</organism>
<evidence type="ECO:0000313" key="3">
    <source>
        <dbReference type="Proteomes" id="UP000887159"/>
    </source>
</evidence>
<protein>
    <submittedName>
        <fullName evidence="2">Uncharacterized protein</fullName>
    </submittedName>
</protein>
<proteinExistence type="predicted"/>
<comment type="caution">
    <text evidence="2">The sequence shown here is derived from an EMBL/GenBank/DDBJ whole genome shotgun (WGS) entry which is preliminary data.</text>
</comment>
<feature type="compositionally biased region" description="Polar residues" evidence="1">
    <location>
        <begin position="20"/>
        <end position="29"/>
    </location>
</feature>
<dbReference type="AlphaFoldDB" id="A0A8X7BI40"/>
<name>A0A8X7BI40_TRICX</name>
<evidence type="ECO:0000313" key="2">
    <source>
        <dbReference type="EMBL" id="GFY32596.1"/>
    </source>
</evidence>
<keyword evidence="3" id="KW-1185">Reference proteome</keyword>
<feature type="region of interest" description="Disordered" evidence="1">
    <location>
        <begin position="1"/>
        <end position="38"/>
    </location>
</feature>
<gene>
    <name evidence="2" type="ORF">TNCV_673511</name>
</gene>
<reference evidence="2" key="1">
    <citation type="submission" date="2020-08" db="EMBL/GenBank/DDBJ databases">
        <title>Multicomponent nature underlies the extraordinary mechanical properties of spider dragline silk.</title>
        <authorList>
            <person name="Kono N."/>
            <person name="Nakamura H."/>
            <person name="Mori M."/>
            <person name="Yoshida Y."/>
            <person name="Ohtoshi R."/>
            <person name="Malay A.D."/>
            <person name="Moran D.A.P."/>
            <person name="Tomita M."/>
            <person name="Numata K."/>
            <person name="Arakawa K."/>
        </authorList>
    </citation>
    <scope>NUCLEOTIDE SEQUENCE</scope>
</reference>
<dbReference type="Proteomes" id="UP000887159">
    <property type="component" value="Unassembled WGS sequence"/>
</dbReference>